<dbReference type="Proteomes" id="UP001642484">
    <property type="component" value="Unassembled WGS sequence"/>
</dbReference>
<evidence type="ECO:0000313" key="2">
    <source>
        <dbReference type="EMBL" id="CAK9045939.1"/>
    </source>
</evidence>
<comment type="caution">
    <text evidence="2">The sequence shown here is derived from an EMBL/GenBank/DDBJ whole genome shotgun (WGS) entry which is preliminary data.</text>
</comment>
<keyword evidence="3" id="KW-1185">Reference proteome</keyword>
<sequence length="137" mass="14976">MSHVRTCGVSCQECCSFRLKPKTYKFNKQLGQTVRVIEVGTSVLRWPADACLQGTWKMAAYERGASQTQLDSRFAEQVASQAEQAQEPMNYKEPLVASKTAAYGHPVQPGYRGAPSSILAPTSSGTVRQLKIGPTHT</sequence>
<accession>A0ABP0M6Z6</accession>
<proteinExistence type="predicted"/>
<evidence type="ECO:0000313" key="3">
    <source>
        <dbReference type="Proteomes" id="UP001642484"/>
    </source>
</evidence>
<reference evidence="2 3" key="1">
    <citation type="submission" date="2024-02" db="EMBL/GenBank/DDBJ databases">
        <authorList>
            <person name="Chen Y."/>
            <person name="Shah S."/>
            <person name="Dougan E. K."/>
            <person name="Thang M."/>
            <person name="Chan C."/>
        </authorList>
    </citation>
    <scope>NUCLEOTIDE SEQUENCE [LARGE SCALE GENOMIC DNA]</scope>
</reference>
<protein>
    <submittedName>
        <fullName evidence="2">Uncharacterized protein</fullName>
    </submittedName>
</protein>
<organism evidence="2 3">
    <name type="scientific">Durusdinium trenchii</name>
    <dbReference type="NCBI Taxonomy" id="1381693"/>
    <lineage>
        <taxon>Eukaryota</taxon>
        <taxon>Sar</taxon>
        <taxon>Alveolata</taxon>
        <taxon>Dinophyceae</taxon>
        <taxon>Suessiales</taxon>
        <taxon>Symbiodiniaceae</taxon>
        <taxon>Durusdinium</taxon>
    </lineage>
</organism>
<evidence type="ECO:0000256" key="1">
    <source>
        <dbReference type="SAM" id="MobiDB-lite"/>
    </source>
</evidence>
<dbReference type="EMBL" id="CAXAMN010015535">
    <property type="protein sequence ID" value="CAK9045939.1"/>
    <property type="molecule type" value="Genomic_DNA"/>
</dbReference>
<gene>
    <name evidence="2" type="ORF">CCMP2556_LOCUS23923</name>
</gene>
<feature type="region of interest" description="Disordered" evidence="1">
    <location>
        <begin position="113"/>
        <end position="137"/>
    </location>
</feature>
<name>A0ABP0M6Z6_9DINO</name>